<sequence length="93" mass="10321">MSRICDITLATPHKGRRIHRSGLAKKKGGIGRHVTKTVNRTVYPNLQEKRIWVPELNNGKGGYIRMKLTCKALRSISRNGAMATLRKAGIIVG</sequence>
<dbReference type="Pfam" id="PF00830">
    <property type="entry name" value="Ribosomal_L28"/>
    <property type="match status" value="1"/>
</dbReference>
<dbReference type="EMBL" id="DXFQ01000006">
    <property type="protein sequence ID" value="HIX19029.1"/>
    <property type="molecule type" value="Genomic_DNA"/>
</dbReference>
<comment type="similarity">
    <text evidence="1 4">Belongs to the bacterial ribosomal protein bL28 family.</text>
</comment>
<evidence type="ECO:0000313" key="6">
    <source>
        <dbReference type="Proteomes" id="UP000823964"/>
    </source>
</evidence>
<evidence type="ECO:0000256" key="1">
    <source>
        <dbReference type="ARBA" id="ARBA00008760"/>
    </source>
</evidence>
<keyword evidence="2 4" id="KW-0689">Ribosomal protein</keyword>
<evidence type="ECO:0000256" key="3">
    <source>
        <dbReference type="ARBA" id="ARBA00023274"/>
    </source>
</evidence>
<evidence type="ECO:0000313" key="5">
    <source>
        <dbReference type="EMBL" id="HIX19029.1"/>
    </source>
</evidence>
<dbReference type="InterPro" id="IPR037147">
    <property type="entry name" value="Ribosomal_bL28_sf"/>
</dbReference>
<dbReference type="GO" id="GO:1990904">
    <property type="term" value="C:ribonucleoprotein complex"/>
    <property type="evidence" value="ECO:0007669"/>
    <property type="project" value="UniProtKB-KW"/>
</dbReference>
<proteinExistence type="inferred from homology"/>
<gene>
    <name evidence="4" type="primary">rpmB</name>
    <name evidence="5" type="ORF">H9862_00325</name>
</gene>
<dbReference type="Proteomes" id="UP000823964">
    <property type="component" value="Unassembled WGS sequence"/>
</dbReference>
<dbReference type="GO" id="GO:0006412">
    <property type="term" value="P:translation"/>
    <property type="evidence" value="ECO:0007669"/>
    <property type="project" value="UniProtKB-UniRule"/>
</dbReference>
<dbReference type="SUPFAM" id="SSF143800">
    <property type="entry name" value="L28p-like"/>
    <property type="match status" value="1"/>
</dbReference>
<dbReference type="GO" id="GO:0003735">
    <property type="term" value="F:structural constituent of ribosome"/>
    <property type="evidence" value="ECO:0007669"/>
    <property type="project" value="InterPro"/>
</dbReference>
<dbReference type="HAMAP" id="MF_00373">
    <property type="entry name" value="Ribosomal_bL28"/>
    <property type="match status" value="1"/>
</dbReference>
<comment type="caution">
    <text evidence="5">The sequence shown here is derived from an EMBL/GenBank/DDBJ whole genome shotgun (WGS) entry which is preliminary data.</text>
</comment>
<protein>
    <recommendedName>
        <fullName evidence="4">Large ribosomal subunit protein bL28</fullName>
    </recommendedName>
</protein>
<dbReference type="AlphaFoldDB" id="A0A9D1V9S3"/>
<reference evidence="5" key="2">
    <citation type="submission" date="2021-04" db="EMBL/GenBank/DDBJ databases">
        <authorList>
            <person name="Gilroy R."/>
        </authorList>
    </citation>
    <scope>NUCLEOTIDE SEQUENCE</scope>
    <source>
        <strain evidence="5">14975</strain>
    </source>
</reference>
<dbReference type="Gene3D" id="2.30.170.40">
    <property type="entry name" value="Ribosomal protein L28/L24"/>
    <property type="match status" value="1"/>
</dbReference>
<evidence type="ECO:0000256" key="4">
    <source>
        <dbReference type="HAMAP-Rule" id="MF_00373"/>
    </source>
</evidence>
<dbReference type="InterPro" id="IPR034704">
    <property type="entry name" value="Ribosomal_bL28/bL31-like_sf"/>
</dbReference>
<keyword evidence="3 4" id="KW-0687">Ribonucleoprotein</keyword>
<organism evidence="5 6">
    <name type="scientific">Candidatus Akkermansia intestinigallinarum</name>
    <dbReference type="NCBI Taxonomy" id="2838431"/>
    <lineage>
        <taxon>Bacteria</taxon>
        <taxon>Pseudomonadati</taxon>
        <taxon>Verrucomicrobiota</taxon>
        <taxon>Verrucomicrobiia</taxon>
        <taxon>Verrucomicrobiales</taxon>
        <taxon>Akkermansiaceae</taxon>
        <taxon>Akkermansia</taxon>
    </lineage>
</organism>
<dbReference type="InterPro" id="IPR026569">
    <property type="entry name" value="Ribosomal_bL28"/>
</dbReference>
<dbReference type="GO" id="GO:0005840">
    <property type="term" value="C:ribosome"/>
    <property type="evidence" value="ECO:0007669"/>
    <property type="project" value="UniProtKB-KW"/>
</dbReference>
<accession>A0A9D1V9S3</accession>
<evidence type="ECO:0000256" key="2">
    <source>
        <dbReference type="ARBA" id="ARBA00022980"/>
    </source>
</evidence>
<reference evidence="5" key="1">
    <citation type="journal article" date="2021" name="PeerJ">
        <title>Extensive microbial diversity within the chicken gut microbiome revealed by metagenomics and culture.</title>
        <authorList>
            <person name="Gilroy R."/>
            <person name="Ravi A."/>
            <person name="Getino M."/>
            <person name="Pursley I."/>
            <person name="Horton D.L."/>
            <person name="Alikhan N.F."/>
            <person name="Baker D."/>
            <person name="Gharbi K."/>
            <person name="Hall N."/>
            <person name="Watson M."/>
            <person name="Adriaenssens E.M."/>
            <person name="Foster-Nyarko E."/>
            <person name="Jarju S."/>
            <person name="Secka A."/>
            <person name="Antonio M."/>
            <person name="Oren A."/>
            <person name="Chaudhuri R.R."/>
            <person name="La Ragione R."/>
            <person name="Hildebrand F."/>
            <person name="Pallen M.J."/>
        </authorList>
    </citation>
    <scope>NUCLEOTIDE SEQUENCE</scope>
    <source>
        <strain evidence="5">14975</strain>
    </source>
</reference>
<name>A0A9D1V9S3_9BACT</name>